<dbReference type="Gene3D" id="3.40.50.1700">
    <property type="entry name" value="Glycoside hydrolase family 3 C-terminal domain"/>
    <property type="match status" value="1"/>
</dbReference>
<protein>
    <recommendedName>
        <fullName evidence="4">beta-glucosidase</fullName>
        <ecNumber evidence="4">3.2.1.21</ecNumber>
    </recommendedName>
</protein>
<name>A0A5C3F0Z8_9BASI</name>
<keyword evidence="7" id="KW-0325">Glycoprotein</keyword>
<dbReference type="SUPFAM" id="SSF52279">
    <property type="entry name" value="Beta-D-glucan exohydrolase, C-terminal domain"/>
    <property type="match status" value="1"/>
</dbReference>
<evidence type="ECO:0000256" key="4">
    <source>
        <dbReference type="ARBA" id="ARBA00012744"/>
    </source>
</evidence>
<feature type="signal peptide" evidence="12">
    <location>
        <begin position="1"/>
        <end position="25"/>
    </location>
</feature>
<feature type="chain" id="PRO_5022835159" description="beta-glucosidase" evidence="12">
    <location>
        <begin position="26"/>
        <end position="897"/>
    </location>
</feature>
<evidence type="ECO:0000256" key="6">
    <source>
        <dbReference type="ARBA" id="ARBA00023001"/>
    </source>
</evidence>
<dbReference type="PANTHER" id="PTHR42715:SF2">
    <property type="entry name" value="BETA-GLUCOSIDASE F-RELATED"/>
    <property type="match status" value="1"/>
</dbReference>
<dbReference type="EMBL" id="OOIP01000007">
    <property type="protein sequence ID" value="SPO37606.1"/>
    <property type="molecule type" value="Genomic_DNA"/>
</dbReference>
<dbReference type="InterPro" id="IPR036962">
    <property type="entry name" value="Glyco_hydro_3_N_sf"/>
</dbReference>
<dbReference type="InterPro" id="IPR050288">
    <property type="entry name" value="Cellulose_deg_GH3"/>
</dbReference>
<gene>
    <name evidence="14" type="ORF">PSFLO_03081</name>
</gene>
<feature type="domain" description="Fibronectin type III-like" evidence="13">
    <location>
        <begin position="795"/>
        <end position="865"/>
    </location>
</feature>
<feature type="compositionally biased region" description="Low complexity" evidence="11">
    <location>
        <begin position="56"/>
        <end position="69"/>
    </location>
</feature>
<keyword evidence="5" id="KW-0378">Hydrolase</keyword>
<evidence type="ECO:0000313" key="15">
    <source>
        <dbReference type="Proteomes" id="UP000323386"/>
    </source>
</evidence>
<dbReference type="AlphaFoldDB" id="A0A5C3F0Z8"/>
<feature type="region of interest" description="Disordered" evidence="11">
    <location>
        <begin position="45"/>
        <end position="70"/>
    </location>
</feature>
<comment type="similarity">
    <text evidence="3">Belongs to the glycosyl hydrolase 3 family.</text>
</comment>
<evidence type="ECO:0000256" key="8">
    <source>
        <dbReference type="ARBA" id="ARBA00023277"/>
    </source>
</evidence>
<evidence type="ECO:0000256" key="12">
    <source>
        <dbReference type="SAM" id="SignalP"/>
    </source>
</evidence>
<reference evidence="14 15" key="1">
    <citation type="submission" date="2018-03" db="EMBL/GenBank/DDBJ databases">
        <authorList>
            <person name="Guldener U."/>
        </authorList>
    </citation>
    <scope>NUCLEOTIDE SEQUENCE [LARGE SCALE GENOMIC DNA]</scope>
    <source>
        <strain evidence="14 15">DAOM196992</strain>
    </source>
</reference>
<dbReference type="PRINTS" id="PR00133">
    <property type="entry name" value="GLHYDRLASE3"/>
</dbReference>
<evidence type="ECO:0000259" key="13">
    <source>
        <dbReference type="SMART" id="SM01217"/>
    </source>
</evidence>
<evidence type="ECO:0000256" key="1">
    <source>
        <dbReference type="ARBA" id="ARBA00000448"/>
    </source>
</evidence>
<dbReference type="SMART" id="SM01217">
    <property type="entry name" value="Fn3_like"/>
    <property type="match status" value="1"/>
</dbReference>
<comment type="pathway">
    <text evidence="2">Glycan metabolism; cellulose degradation.</text>
</comment>
<dbReference type="Pfam" id="PF01915">
    <property type="entry name" value="Glyco_hydro_3_C"/>
    <property type="match status" value="1"/>
</dbReference>
<proteinExistence type="inferred from homology"/>
<keyword evidence="15" id="KW-1185">Reference proteome</keyword>
<accession>A0A5C3F0Z8</accession>
<dbReference type="GO" id="GO:0030245">
    <property type="term" value="P:cellulose catabolic process"/>
    <property type="evidence" value="ECO:0007669"/>
    <property type="project" value="UniProtKB-KW"/>
</dbReference>
<dbReference type="EC" id="3.2.1.21" evidence="4"/>
<dbReference type="InterPro" id="IPR017853">
    <property type="entry name" value="GH"/>
</dbReference>
<dbReference type="GO" id="GO:0008422">
    <property type="term" value="F:beta-glucosidase activity"/>
    <property type="evidence" value="ECO:0007669"/>
    <property type="project" value="UniProtKB-EC"/>
</dbReference>
<dbReference type="Proteomes" id="UP000323386">
    <property type="component" value="Unassembled WGS sequence"/>
</dbReference>
<evidence type="ECO:0000256" key="7">
    <source>
        <dbReference type="ARBA" id="ARBA00023180"/>
    </source>
</evidence>
<sequence length="897" mass="97131">MKGSTRAVLFLGVYLSALLCSLTSAASIEHAQYLLNARQAAEHNTTVSNSPATEGTAVSSSDTVSPDSPYNAAGFWRGGPELADVNSPFHPITGNGGWEWAVERAKSWVSQMTIDEKLNLTAGLAGQGRCEGTLGRVDRFGIPELCFQDGPAGVRTSDFVTVFPPGLTTAATWNRDLIYQRAAALAEEVKGKGINVHLGPATGGPLGRGPWQGRNWEGYGPDPYLQGEAGYHTIKGTQSNGVIATAKHFLAYEQETFRQLYAADDPWTLNPQNNTRNTYSANLDDRTMHELYLWPFMNAVRAGSGAVMCVYNRINGTQGCENSKVLNTILKDELDFQGFVVTDWSAAFNTSDTYNGGSDVVMPGGNTGGYRNLVGGKNLAKALQDGTVKQERVDDGIVRLLTQYILRGQDKDWPKVNYKDGYMNTYLNGTLVNEHKNVQADHWKVAKKVAEEAITLIYNKRQGKGKGGAEAGAQGIEGRAPVGLPLAKKARVAVFGSDAGPNPYGINGCQGWLGRGSQLCPGNHTSNGTNAIGWGSGAGYFPYLIDPLAGISAKAREYGGTVESNLIDEVDEGGQNRKLVQSTASIADASLVFVQARSGEDSDRSTLALEANGDEMIKAVAAASNNTIVVVHSVGQIYMDEWFDHPNITALVFAHLPGQESGSTIAEMLYGETNPSGRMPFSILAKRDAKHYPKIINGPVDDPQVDFEEGLYIDYRQWDKLNLEPLVRFGHGISYTEFDYSDLEISQTGDDDFYPTEVPTQSGKDKHPGGSARLFQYLAKVCAKVKNVGHVSGHEVAQLYLGYPEAAEAPIKQLRGFDKLMDVAPGSTKTAEFKLTRRDFSVWSVEKQAYTIVDGTYKVWVGKSSDPKRLTLKSSITMKDGKIADMNEAKAPTSSGK</sequence>
<dbReference type="FunFam" id="3.20.20.300:FF:000002">
    <property type="entry name" value="Probable beta-glucosidase"/>
    <property type="match status" value="1"/>
</dbReference>
<evidence type="ECO:0000256" key="5">
    <source>
        <dbReference type="ARBA" id="ARBA00022801"/>
    </source>
</evidence>
<dbReference type="Pfam" id="PF14310">
    <property type="entry name" value="Fn3-like"/>
    <property type="match status" value="1"/>
</dbReference>
<dbReference type="Gene3D" id="2.60.40.10">
    <property type="entry name" value="Immunoglobulins"/>
    <property type="match status" value="1"/>
</dbReference>
<dbReference type="Pfam" id="PF00933">
    <property type="entry name" value="Glyco_hydro_3"/>
    <property type="match status" value="1"/>
</dbReference>
<dbReference type="InterPro" id="IPR002772">
    <property type="entry name" value="Glyco_hydro_3_C"/>
</dbReference>
<comment type="catalytic activity">
    <reaction evidence="1">
        <text>Hydrolysis of terminal, non-reducing beta-D-glucosyl residues with release of beta-D-glucose.</text>
        <dbReference type="EC" id="3.2.1.21"/>
    </reaction>
</comment>
<dbReference type="InterPro" id="IPR001764">
    <property type="entry name" value="Glyco_hydro_3_N"/>
</dbReference>
<evidence type="ECO:0000313" key="14">
    <source>
        <dbReference type="EMBL" id="SPO37606.1"/>
    </source>
</evidence>
<dbReference type="Gene3D" id="3.20.20.300">
    <property type="entry name" value="Glycoside hydrolase, family 3, N-terminal domain"/>
    <property type="match status" value="1"/>
</dbReference>
<dbReference type="InterPro" id="IPR013783">
    <property type="entry name" value="Ig-like_fold"/>
</dbReference>
<organism evidence="14 15">
    <name type="scientific">Pseudozyma flocculosa</name>
    <dbReference type="NCBI Taxonomy" id="84751"/>
    <lineage>
        <taxon>Eukaryota</taxon>
        <taxon>Fungi</taxon>
        <taxon>Dikarya</taxon>
        <taxon>Basidiomycota</taxon>
        <taxon>Ustilaginomycotina</taxon>
        <taxon>Ustilaginomycetes</taxon>
        <taxon>Ustilaginales</taxon>
        <taxon>Ustilaginaceae</taxon>
        <taxon>Pseudozyma</taxon>
    </lineage>
</organism>
<evidence type="ECO:0000256" key="3">
    <source>
        <dbReference type="ARBA" id="ARBA00005336"/>
    </source>
</evidence>
<keyword evidence="12" id="KW-0732">Signal</keyword>
<keyword evidence="10" id="KW-0624">Polysaccharide degradation</keyword>
<dbReference type="InterPro" id="IPR026891">
    <property type="entry name" value="Fn3-like"/>
</dbReference>
<dbReference type="SUPFAM" id="SSF51445">
    <property type="entry name" value="(Trans)glycosidases"/>
    <property type="match status" value="1"/>
</dbReference>
<keyword evidence="6" id="KW-0136">Cellulose degradation</keyword>
<dbReference type="InterPro" id="IPR036881">
    <property type="entry name" value="Glyco_hydro_3_C_sf"/>
</dbReference>
<keyword evidence="9" id="KW-0326">Glycosidase</keyword>
<evidence type="ECO:0000256" key="11">
    <source>
        <dbReference type="SAM" id="MobiDB-lite"/>
    </source>
</evidence>
<dbReference type="PANTHER" id="PTHR42715">
    <property type="entry name" value="BETA-GLUCOSIDASE"/>
    <property type="match status" value="1"/>
</dbReference>
<evidence type="ECO:0000256" key="10">
    <source>
        <dbReference type="ARBA" id="ARBA00023326"/>
    </source>
</evidence>
<dbReference type="OrthoDB" id="416222at2759"/>
<evidence type="ECO:0000256" key="2">
    <source>
        <dbReference type="ARBA" id="ARBA00004987"/>
    </source>
</evidence>
<keyword evidence="8" id="KW-0119">Carbohydrate metabolism</keyword>
<evidence type="ECO:0000256" key="9">
    <source>
        <dbReference type="ARBA" id="ARBA00023295"/>
    </source>
</evidence>